<evidence type="ECO:0000313" key="7">
    <source>
        <dbReference type="EMBL" id="KXX80363.1"/>
    </source>
</evidence>
<organism evidence="7 8">
    <name type="scientific">Madurella mycetomatis</name>
    <dbReference type="NCBI Taxonomy" id="100816"/>
    <lineage>
        <taxon>Eukaryota</taxon>
        <taxon>Fungi</taxon>
        <taxon>Dikarya</taxon>
        <taxon>Ascomycota</taxon>
        <taxon>Pezizomycotina</taxon>
        <taxon>Sordariomycetes</taxon>
        <taxon>Sordariomycetidae</taxon>
        <taxon>Sordariales</taxon>
        <taxon>Sordariales incertae sedis</taxon>
        <taxon>Madurella</taxon>
    </lineage>
</organism>
<keyword evidence="2" id="KW-0285">Flavoprotein</keyword>
<feature type="region of interest" description="Disordered" evidence="5">
    <location>
        <begin position="116"/>
        <end position="143"/>
    </location>
</feature>
<protein>
    <submittedName>
        <fullName evidence="7">Salicylate hydroxylase</fullName>
    </submittedName>
</protein>
<dbReference type="AlphaFoldDB" id="A0A175W9S4"/>
<comment type="similarity">
    <text evidence="1">Belongs to the paxM FAD-dependent monooxygenase family.</text>
</comment>
<dbReference type="STRING" id="100816.A0A175W9S4"/>
<dbReference type="OrthoDB" id="417877at2759"/>
<dbReference type="GO" id="GO:0016491">
    <property type="term" value="F:oxidoreductase activity"/>
    <property type="evidence" value="ECO:0007669"/>
    <property type="project" value="UniProtKB-KW"/>
</dbReference>
<reference evidence="7 8" key="1">
    <citation type="journal article" date="2016" name="Genome Announc.">
        <title>Genome Sequence of Madurella mycetomatis mm55, Isolated from a Human Mycetoma Case in Sudan.</title>
        <authorList>
            <person name="Smit S."/>
            <person name="Derks M.F."/>
            <person name="Bervoets S."/>
            <person name="Fahal A."/>
            <person name="van Leeuwen W."/>
            <person name="van Belkum A."/>
            <person name="van de Sande W.W."/>
        </authorList>
    </citation>
    <scope>NUCLEOTIDE SEQUENCE [LARGE SCALE GENOMIC DNA]</scope>
    <source>
        <strain evidence="8">mm55</strain>
    </source>
</reference>
<dbReference type="Gene3D" id="3.50.50.60">
    <property type="entry name" value="FAD/NAD(P)-binding domain"/>
    <property type="match status" value="1"/>
</dbReference>
<dbReference type="VEuPathDB" id="FungiDB:MMYC01_203261"/>
<name>A0A175W9S4_9PEZI</name>
<keyword evidence="6" id="KW-0472">Membrane</keyword>
<comment type="caution">
    <text evidence="7">The sequence shown here is derived from an EMBL/GenBank/DDBJ whole genome shotgun (WGS) entry which is preliminary data.</text>
</comment>
<dbReference type="PANTHER" id="PTHR46720:SF3">
    <property type="entry name" value="FAD-BINDING DOMAIN-CONTAINING PROTEIN-RELATED"/>
    <property type="match status" value="1"/>
</dbReference>
<gene>
    <name evidence="7" type="ORF">MMYC01_203261</name>
</gene>
<dbReference type="SUPFAM" id="SSF51905">
    <property type="entry name" value="FAD/NAD(P)-binding domain"/>
    <property type="match status" value="1"/>
</dbReference>
<accession>A0A175W9S4</accession>
<evidence type="ECO:0000256" key="3">
    <source>
        <dbReference type="ARBA" id="ARBA00022827"/>
    </source>
</evidence>
<evidence type="ECO:0000256" key="1">
    <source>
        <dbReference type="ARBA" id="ARBA00007992"/>
    </source>
</evidence>
<dbReference type="EMBL" id="LCTW02000061">
    <property type="protein sequence ID" value="KXX80363.1"/>
    <property type="molecule type" value="Genomic_DNA"/>
</dbReference>
<dbReference type="GO" id="GO:0044550">
    <property type="term" value="P:secondary metabolite biosynthetic process"/>
    <property type="evidence" value="ECO:0007669"/>
    <property type="project" value="TreeGrafter"/>
</dbReference>
<evidence type="ECO:0000256" key="6">
    <source>
        <dbReference type="SAM" id="Phobius"/>
    </source>
</evidence>
<keyword evidence="4" id="KW-0560">Oxidoreductase</keyword>
<proteinExistence type="inferred from homology"/>
<keyword evidence="6" id="KW-1133">Transmembrane helix</keyword>
<evidence type="ECO:0000313" key="8">
    <source>
        <dbReference type="Proteomes" id="UP000078237"/>
    </source>
</evidence>
<keyword evidence="6" id="KW-0812">Transmembrane</keyword>
<keyword evidence="3" id="KW-0274">FAD</keyword>
<dbReference type="Proteomes" id="UP000078237">
    <property type="component" value="Unassembled WGS sequence"/>
</dbReference>
<evidence type="ECO:0000256" key="4">
    <source>
        <dbReference type="ARBA" id="ARBA00023002"/>
    </source>
</evidence>
<feature type="compositionally biased region" description="Low complexity" evidence="5">
    <location>
        <begin position="122"/>
        <end position="139"/>
    </location>
</feature>
<dbReference type="PRINTS" id="PR00420">
    <property type="entry name" value="RNGMNOXGNASE"/>
</dbReference>
<evidence type="ECO:0000256" key="2">
    <source>
        <dbReference type="ARBA" id="ARBA00022630"/>
    </source>
</evidence>
<dbReference type="InterPro" id="IPR036188">
    <property type="entry name" value="FAD/NAD-bd_sf"/>
</dbReference>
<dbReference type="PANTHER" id="PTHR46720">
    <property type="entry name" value="HYDROXYLASE, PUTATIVE (AFU_ORTHOLOGUE AFUA_3G01460)-RELATED"/>
    <property type="match status" value="1"/>
</dbReference>
<dbReference type="InterPro" id="IPR051104">
    <property type="entry name" value="FAD_monoxygenase"/>
</dbReference>
<keyword evidence="8" id="KW-1185">Reference proteome</keyword>
<evidence type="ECO:0000256" key="5">
    <source>
        <dbReference type="SAM" id="MobiDB-lite"/>
    </source>
</evidence>
<feature type="transmembrane region" description="Helical" evidence="6">
    <location>
        <begin position="6"/>
        <end position="27"/>
    </location>
</feature>
<sequence>MNEQTSAVPIAIVGGGLGGVVLAVGLLQRGVPFHIYEAAKGFGEIGAGVTFGPNAVRALASVSVDLLRAYDLHITRNAGDTGVFISFRQGTTSGHDSAPSNGENTARDHDHLFDIRGHITLPPGTTQGPKQQQQQQQQPRPVLRTSVHRARFLDEIVKLIPPSAVSFNKAVTSIQGSPDTDTDVNTVANANSAVTLHFTDGSSALASAVIGCDGIKSVTRSYVHGSGPSARP</sequence>